<evidence type="ECO:0000256" key="5">
    <source>
        <dbReference type="ARBA" id="ARBA00023134"/>
    </source>
</evidence>
<sequence length="457" mass="49582">MFQNLSERLTQSLRAVTGKARLSEENIQGTLREVRMALLEADVALPVVVQFVESVKQRALGQEVMSSLSPGQAFLKIVQAELESVMGSANEGLNLTTQPPAVILLAGLQGAGKTTSAAKLAKLLKERDKKKVTVVSADVYRPAAIKQLETLAAEIGVDFFPSTVDQKPVDIALAAREHARIQFSDVLIVDTAGRLAIDEAMMAEIAELEKAVTPVETLFVVDAMTGQDAANTAKAFGEALPLTGVILTKVDADSRGGAALSVRQVTGKPIKFLGVGEKTEALDPFHPDRLASRILGMGDVLSLIEEVEQKVDRVKAEKLARKVKKGKKFDLEDLRDQLQQMNNMGGMASMLDKMPGMSGMAQAAQSQIDNKAFSRMEAMINSMTPRERRNPELIQGTRKRRITRGSGTQVQDLNRLLKQHKQMAKMMKKMKGGGMEKMMRGMGGMMPPGGGGFPPMR</sequence>
<dbReference type="Gene3D" id="1.20.120.140">
    <property type="entry name" value="Signal recognition particle SRP54, nucleotide-binding domain"/>
    <property type="match status" value="1"/>
</dbReference>
<evidence type="ECO:0000259" key="11">
    <source>
        <dbReference type="PROSITE" id="PS00300"/>
    </source>
</evidence>
<keyword evidence="5 9" id="KW-0342">GTP-binding</keyword>
<dbReference type="EC" id="3.6.5.4" evidence="9"/>
<organism evidence="12 13">
    <name type="scientific">Congregibacter variabilis</name>
    <dbReference type="NCBI Taxonomy" id="3081200"/>
    <lineage>
        <taxon>Bacteria</taxon>
        <taxon>Pseudomonadati</taxon>
        <taxon>Pseudomonadota</taxon>
        <taxon>Gammaproteobacteria</taxon>
        <taxon>Cellvibrionales</taxon>
        <taxon>Halieaceae</taxon>
        <taxon>Congregibacter</taxon>
    </lineage>
</organism>
<evidence type="ECO:0000256" key="2">
    <source>
        <dbReference type="ARBA" id="ARBA00022741"/>
    </source>
</evidence>
<evidence type="ECO:0000256" key="8">
    <source>
        <dbReference type="ARBA" id="ARBA00048027"/>
    </source>
</evidence>
<evidence type="ECO:0000256" key="9">
    <source>
        <dbReference type="HAMAP-Rule" id="MF_00306"/>
    </source>
</evidence>
<dbReference type="Pfam" id="PF02881">
    <property type="entry name" value="SRP54_N"/>
    <property type="match status" value="1"/>
</dbReference>
<dbReference type="Pfam" id="PF02978">
    <property type="entry name" value="SRP_SPB"/>
    <property type="match status" value="1"/>
</dbReference>
<dbReference type="InterPro" id="IPR004780">
    <property type="entry name" value="SRP"/>
</dbReference>
<dbReference type="EMBL" id="CP136864">
    <property type="protein sequence ID" value="WOJ93708.1"/>
    <property type="molecule type" value="Genomic_DNA"/>
</dbReference>
<dbReference type="PANTHER" id="PTHR11564:SF5">
    <property type="entry name" value="SIGNAL RECOGNITION PARTICLE SUBUNIT SRP54"/>
    <property type="match status" value="1"/>
</dbReference>
<dbReference type="PANTHER" id="PTHR11564">
    <property type="entry name" value="SIGNAL RECOGNITION PARTICLE 54K PROTEIN SRP54"/>
    <property type="match status" value="1"/>
</dbReference>
<dbReference type="Gene3D" id="3.40.50.300">
    <property type="entry name" value="P-loop containing nucleotide triphosphate hydrolases"/>
    <property type="match status" value="1"/>
</dbReference>
<keyword evidence="7 9" id="KW-0687">Ribonucleoprotein</keyword>
<comment type="catalytic activity">
    <reaction evidence="8 9">
        <text>GTP + H2O = GDP + phosphate + H(+)</text>
        <dbReference type="Rhea" id="RHEA:19669"/>
        <dbReference type="ChEBI" id="CHEBI:15377"/>
        <dbReference type="ChEBI" id="CHEBI:15378"/>
        <dbReference type="ChEBI" id="CHEBI:37565"/>
        <dbReference type="ChEBI" id="CHEBI:43474"/>
        <dbReference type="ChEBI" id="CHEBI:58189"/>
        <dbReference type="EC" id="3.6.5.4"/>
    </reaction>
</comment>
<comment type="subcellular location">
    <subcellularLocation>
        <location evidence="9">Cytoplasm</location>
    </subcellularLocation>
    <text evidence="9">The SRP-RNC complex is targeted to the cytoplasmic membrane.</text>
</comment>
<evidence type="ECO:0000256" key="3">
    <source>
        <dbReference type="ARBA" id="ARBA00022801"/>
    </source>
</evidence>
<dbReference type="SUPFAM" id="SSF47446">
    <property type="entry name" value="Signal peptide-binding domain"/>
    <property type="match status" value="1"/>
</dbReference>
<dbReference type="SMART" id="SM00382">
    <property type="entry name" value="AAA"/>
    <property type="match status" value="1"/>
</dbReference>
<feature type="domain" description="SRP54-type proteins GTP-binding" evidence="11">
    <location>
        <begin position="269"/>
        <end position="282"/>
    </location>
</feature>
<keyword evidence="2 9" id="KW-0547">Nucleotide-binding</keyword>
<dbReference type="InterPro" id="IPR036891">
    <property type="entry name" value="Signal_recog_part_SRP54_M_sf"/>
</dbReference>
<dbReference type="InterPro" id="IPR000897">
    <property type="entry name" value="SRP54_GTPase_dom"/>
</dbReference>
<dbReference type="NCBIfam" id="TIGR00959">
    <property type="entry name" value="ffh"/>
    <property type="match status" value="1"/>
</dbReference>
<dbReference type="InterPro" id="IPR004125">
    <property type="entry name" value="Signal_recog_particle_SRP54_M"/>
</dbReference>
<feature type="coiled-coil region" evidence="10">
    <location>
        <begin position="297"/>
        <end position="344"/>
    </location>
</feature>
<dbReference type="Gene3D" id="1.10.260.30">
    <property type="entry name" value="Signal recognition particle, SRP54 subunit, M-domain"/>
    <property type="match status" value="1"/>
</dbReference>
<evidence type="ECO:0000256" key="7">
    <source>
        <dbReference type="ARBA" id="ARBA00023274"/>
    </source>
</evidence>
<dbReference type="CDD" id="cd18539">
    <property type="entry name" value="SRP_G"/>
    <property type="match status" value="1"/>
</dbReference>
<dbReference type="InterPro" id="IPR022941">
    <property type="entry name" value="SRP54"/>
</dbReference>
<comment type="function">
    <text evidence="9">Involved in targeting and insertion of nascent membrane proteins into the cytoplasmic membrane. Binds to the hydrophobic signal sequence of the ribosome-nascent chain (RNC) as it emerges from the ribosomes. The SRP-RNC complex is then targeted to the cytoplasmic membrane where it interacts with the SRP receptor FtsY. Interaction with FtsY leads to the transfer of the RNC complex to the Sec translocase for insertion into the membrane, the hydrolysis of GTP by both Ffh and FtsY, and the dissociation of the SRP-FtsY complex into the individual components.</text>
</comment>
<keyword evidence="13" id="KW-1185">Reference proteome</keyword>
<dbReference type="InterPro" id="IPR027417">
    <property type="entry name" value="P-loop_NTPase"/>
</dbReference>
<name>A0ABZ0I3U8_9GAMM</name>
<feature type="binding site" evidence="9">
    <location>
        <begin position="248"/>
        <end position="251"/>
    </location>
    <ligand>
        <name>GTP</name>
        <dbReference type="ChEBI" id="CHEBI:37565"/>
    </ligand>
</feature>
<proteinExistence type="inferred from homology"/>
<reference evidence="12 13" key="1">
    <citation type="submission" date="2023-10" db="EMBL/GenBank/DDBJ databases">
        <title>Two novel species belonging to the OM43/NOR5 clade.</title>
        <authorList>
            <person name="Park M."/>
        </authorList>
    </citation>
    <scope>NUCLEOTIDE SEQUENCE [LARGE SCALE GENOMIC DNA]</scope>
    <source>
        <strain evidence="12 13">IMCC43200</strain>
    </source>
</reference>
<keyword evidence="10" id="KW-0175">Coiled coil</keyword>
<evidence type="ECO:0000256" key="1">
    <source>
        <dbReference type="ARBA" id="ARBA00005450"/>
    </source>
</evidence>
<evidence type="ECO:0000256" key="10">
    <source>
        <dbReference type="SAM" id="Coils"/>
    </source>
</evidence>
<protein>
    <recommendedName>
        <fullName evidence="9">Signal recognition particle protein</fullName>
        <ecNumber evidence="9">3.6.5.4</ecNumber>
    </recommendedName>
    <alternativeName>
        <fullName evidence="9">Fifty-four homolog</fullName>
    </alternativeName>
</protein>
<gene>
    <name evidence="9 12" type="primary">ffh</name>
    <name evidence="12" type="ORF">R0135_00735</name>
</gene>
<dbReference type="InterPro" id="IPR042101">
    <property type="entry name" value="SRP54_N_sf"/>
</dbReference>
<comment type="subunit">
    <text evidence="9">Part of the signal recognition particle protein translocation system, which is composed of SRP and FtsY. SRP is a ribonucleoprotein composed of Ffh and a 4.5S RNA molecule.</text>
</comment>
<dbReference type="RefSeq" id="WP_407348352.1">
    <property type="nucleotide sequence ID" value="NZ_CP136864.1"/>
</dbReference>
<evidence type="ECO:0000256" key="4">
    <source>
        <dbReference type="ARBA" id="ARBA00022884"/>
    </source>
</evidence>
<keyword evidence="4 9" id="KW-0694">RNA-binding</keyword>
<dbReference type="HAMAP" id="MF_00306">
    <property type="entry name" value="SRP54"/>
    <property type="match status" value="1"/>
</dbReference>
<evidence type="ECO:0000313" key="13">
    <source>
        <dbReference type="Proteomes" id="UP001626537"/>
    </source>
</evidence>
<comment type="similarity">
    <text evidence="1 9">Belongs to the GTP-binding SRP family. SRP54 subfamily.</text>
</comment>
<dbReference type="SMART" id="SM00962">
    <property type="entry name" value="SRP54"/>
    <property type="match status" value="1"/>
</dbReference>
<dbReference type="PROSITE" id="PS00300">
    <property type="entry name" value="SRP54"/>
    <property type="match status" value="1"/>
</dbReference>
<keyword evidence="3 9" id="KW-0378">Hydrolase</keyword>
<evidence type="ECO:0000256" key="6">
    <source>
        <dbReference type="ARBA" id="ARBA00023135"/>
    </source>
</evidence>
<dbReference type="SMART" id="SM00963">
    <property type="entry name" value="SRP54_N"/>
    <property type="match status" value="1"/>
</dbReference>
<feature type="binding site" evidence="9">
    <location>
        <begin position="107"/>
        <end position="114"/>
    </location>
    <ligand>
        <name>GTP</name>
        <dbReference type="ChEBI" id="CHEBI:37565"/>
    </ligand>
</feature>
<comment type="domain">
    <text evidence="9">Composed of three domains: the N-terminal N domain, which is responsible for interactions with the ribosome, the central G domain, which binds GTP, and the C-terminal M domain, which binds the RNA and the signal sequence of the RNC.</text>
</comment>
<evidence type="ECO:0000313" key="12">
    <source>
        <dbReference type="EMBL" id="WOJ93708.1"/>
    </source>
</evidence>
<keyword evidence="6 9" id="KW-0733">Signal recognition particle</keyword>
<dbReference type="SUPFAM" id="SSF52540">
    <property type="entry name" value="P-loop containing nucleoside triphosphate hydrolases"/>
    <property type="match status" value="1"/>
</dbReference>
<dbReference type="InterPro" id="IPR003593">
    <property type="entry name" value="AAA+_ATPase"/>
</dbReference>
<keyword evidence="9" id="KW-0963">Cytoplasm</keyword>
<dbReference type="Pfam" id="PF00448">
    <property type="entry name" value="SRP54"/>
    <property type="match status" value="1"/>
</dbReference>
<dbReference type="Proteomes" id="UP001626537">
    <property type="component" value="Chromosome"/>
</dbReference>
<dbReference type="InterPro" id="IPR013822">
    <property type="entry name" value="Signal_recog_particl_SRP54_hlx"/>
</dbReference>
<feature type="binding site" evidence="9">
    <location>
        <begin position="190"/>
        <end position="194"/>
    </location>
    <ligand>
        <name>GTP</name>
        <dbReference type="ChEBI" id="CHEBI:37565"/>
    </ligand>
</feature>
<accession>A0ABZ0I3U8</accession>